<protein>
    <submittedName>
        <fullName evidence="1">DNA helicase</fullName>
    </submittedName>
</protein>
<dbReference type="WBParaSite" id="GPUH_0001944101-mRNA-1">
    <property type="protein sequence ID" value="GPUH_0001944101-mRNA-1"/>
    <property type="gene ID" value="GPUH_0001944101"/>
</dbReference>
<reference evidence="1" key="1">
    <citation type="submission" date="2016-06" db="UniProtKB">
        <authorList>
            <consortium name="WormBaseParasite"/>
        </authorList>
    </citation>
    <scope>IDENTIFICATION</scope>
</reference>
<evidence type="ECO:0000313" key="1">
    <source>
        <dbReference type="WBParaSite" id="GPUH_0001944101-mRNA-1"/>
    </source>
</evidence>
<name>A0A183EEM5_9BILA</name>
<sequence length="84" mass="9511">LISEVPALQLLSKMEENIGLTFKHIRVLAKAFTRRNTQSVICDDIDMTKYLVTPKVMQRSGLPQMRVKDKADLVEGTSLMLTFS</sequence>
<proteinExistence type="predicted"/>
<dbReference type="AlphaFoldDB" id="A0A183EEM5"/>
<accession>A0A183EEM5</accession>
<organism evidence="1">
    <name type="scientific">Gongylonema pulchrum</name>
    <dbReference type="NCBI Taxonomy" id="637853"/>
    <lineage>
        <taxon>Eukaryota</taxon>
        <taxon>Metazoa</taxon>
        <taxon>Ecdysozoa</taxon>
        <taxon>Nematoda</taxon>
        <taxon>Chromadorea</taxon>
        <taxon>Rhabditida</taxon>
        <taxon>Spirurina</taxon>
        <taxon>Spiruromorpha</taxon>
        <taxon>Spiruroidea</taxon>
        <taxon>Gongylonematidae</taxon>
        <taxon>Gongylonema</taxon>
    </lineage>
</organism>